<evidence type="ECO:0000313" key="1">
    <source>
        <dbReference type="EMBL" id="KAJ1895876.1"/>
    </source>
</evidence>
<dbReference type="EMBL" id="JANBPG010000514">
    <property type="protein sequence ID" value="KAJ1895876.1"/>
    <property type="molecule type" value="Genomic_DNA"/>
</dbReference>
<protein>
    <submittedName>
        <fullName evidence="1">Dipeptidylpeptidase</fullName>
    </submittedName>
</protein>
<accession>A0ACC1IIA3</accession>
<evidence type="ECO:0000313" key="2">
    <source>
        <dbReference type="Proteomes" id="UP001150581"/>
    </source>
</evidence>
<organism evidence="1 2">
    <name type="scientific">Kickxella alabastrina</name>
    <dbReference type="NCBI Taxonomy" id="61397"/>
    <lineage>
        <taxon>Eukaryota</taxon>
        <taxon>Fungi</taxon>
        <taxon>Fungi incertae sedis</taxon>
        <taxon>Zoopagomycota</taxon>
        <taxon>Kickxellomycotina</taxon>
        <taxon>Kickxellomycetes</taxon>
        <taxon>Kickxellales</taxon>
        <taxon>Kickxellaceae</taxon>
        <taxon>Kickxella</taxon>
    </lineage>
</organism>
<gene>
    <name evidence="1" type="primary">dpp5_3</name>
    <name evidence="1" type="ORF">LPJ66_004327</name>
</gene>
<name>A0ACC1IIA3_9FUNG</name>
<comment type="caution">
    <text evidence="1">The sequence shown here is derived from an EMBL/GenBank/DDBJ whole genome shotgun (WGS) entry which is preliminary data.</text>
</comment>
<sequence length="711" mass="80949">MRCTHIARLLQLTGLALSLWTSSCAAEDNNNITNTTINIKYKPLDIKTFHSLRRVSPPTISPSKRGALFITSYYTPDLNKSASYLSYLDIGSGSITQLTDDRPGTTLSNPIWFDDASFGFLRRGALYRQKLSPDAVPDLLYDPPMPITKVAYSANEGLITFVASVYPNSTLKESAMLKRTEDNRTDSAMVFDNLWARHWNEWMSVEKPNVFSLPLKHQSESEWKLGTEINLMTMLPRCPDPLTRWSIDDYTLSPTGDNIAFVTRPPFDNMTWSTNVDIYLVSTSGNSKPRLLTARIDGMSSSPVFSSDGRRLAWLQMETPGCESDINRIYVHNISARETIAISYDWDLSPSSLVWSKDDKTIYTVTSTQGRNIICSVDVETGKRKELTLVGSAWGLRPIDEQNMLFVHSTQDQPADIHLLDTYSRRTKQLTCVNKEALKELKLCVPEDFLFNGARGDKVHGWLLRPYDFDQHKKYPLALLIHGGPQQASIQSFSHSQWNPNMYSNAGFVTVVINFHGSPGYSKNFTDSIRHKWGDLPYVDLMRGIDFVTSKYNFVDSTRMAALGGSYGGYMVNWLNGHTDKFKCMVAHDGKFSTVSGYYGTDELWFPEWDLGKPWEIAGRAILEENNPERFASNFKTPTLFIQGENDFRIPVSESLGAWTMLRRRGIPARFVYFPDEDHWINKMGNSMRWYTEVLDWITTWTNTTAPYHIR</sequence>
<keyword evidence="2" id="KW-1185">Reference proteome</keyword>
<proteinExistence type="predicted"/>
<reference evidence="1" key="1">
    <citation type="submission" date="2022-07" db="EMBL/GenBank/DDBJ databases">
        <title>Phylogenomic reconstructions and comparative analyses of Kickxellomycotina fungi.</title>
        <authorList>
            <person name="Reynolds N.K."/>
            <person name="Stajich J.E."/>
            <person name="Barry K."/>
            <person name="Grigoriev I.V."/>
            <person name="Crous P."/>
            <person name="Smith M.E."/>
        </authorList>
    </citation>
    <scope>NUCLEOTIDE SEQUENCE</scope>
    <source>
        <strain evidence="1">Benny 63K</strain>
    </source>
</reference>
<dbReference type="Proteomes" id="UP001150581">
    <property type="component" value="Unassembled WGS sequence"/>
</dbReference>